<proteinExistence type="predicted"/>
<gene>
    <name evidence="1" type="ORF">FVE85_3435</name>
</gene>
<keyword evidence="2" id="KW-1185">Reference proteome</keyword>
<name>A0A5J4YWW5_PORPP</name>
<accession>A0A5J4YWW5</accession>
<dbReference type="EMBL" id="VRMN01000004">
    <property type="protein sequence ID" value="KAA8495194.1"/>
    <property type="molecule type" value="Genomic_DNA"/>
</dbReference>
<reference evidence="2" key="1">
    <citation type="journal article" date="2019" name="Nat. Commun.">
        <title>Expansion of phycobilisome linker gene families in mesophilic red algae.</title>
        <authorList>
            <person name="Lee J."/>
            <person name="Kim D."/>
            <person name="Bhattacharya D."/>
            <person name="Yoon H.S."/>
        </authorList>
    </citation>
    <scope>NUCLEOTIDE SEQUENCE [LARGE SCALE GENOMIC DNA]</scope>
    <source>
        <strain evidence="2">CCMP 1328</strain>
    </source>
</reference>
<evidence type="ECO:0000313" key="2">
    <source>
        <dbReference type="Proteomes" id="UP000324585"/>
    </source>
</evidence>
<organism evidence="1 2">
    <name type="scientific">Porphyridium purpureum</name>
    <name type="common">Red alga</name>
    <name type="synonym">Porphyridium cruentum</name>
    <dbReference type="NCBI Taxonomy" id="35688"/>
    <lineage>
        <taxon>Eukaryota</taxon>
        <taxon>Rhodophyta</taxon>
        <taxon>Bangiophyceae</taxon>
        <taxon>Porphyridiales</taxon>
        <taxon>Porphyridiaceae</taxon>
        <taxon>Porphyridium</taxon>
    </lineage>
</organism>
<dbReference type="Proteomes" id="UP000324585">
    <property type="component" value="Unassembled WGS sequence"/>
</dbReference>
<comment type="caution">
    <text evidence="1">The sequence shown here is derived from an EMBL/GenBank/DDBJ whole genome shotgun (WGS) entry which is preliminary data.</text>
</comment>
<protein>
    <submittedName>
        <fullName evidence="1">Uncharacterized protein</fullName>
    </submittedName>
</protein>
<dbReference type="AlphaFoldDB" id="A0A5J4YWW5"/>
<sequence>MCHGHARSEPQLRGYRPQTPRSVSFQLCSVLRRSVRQANPRGCARNAKCGTSPTPDVRCCEAPTLKVTRATCARAACMPRVCRSPCPGNFLPEMNRYRLSAPTGSKRFNAGTVRSAKVRWTFLGSSAAAHAAQRRKVRDCRLFGNRLRAWQTIPGDAEDTTRRPKACSMERAWNHARGARCGAVRKPRRHKRACRSFQD</sequence>
<evidence type="ECO:0000313" key="1">
    <source>
        <dbReference type="EMBL" id="KAA8495194.1"/>
    </source>
</evidence>